<keyword evidence="2" id="KW-1185">Reference proteome</keyword>
<proteinExistence type="predicted"/>
<evidence type="ECO:0000313" key="1">
    <source>
        <dbReference type="EMBL" id="GGC36067.1"/>
    </source>
</evidence>
<evidence type="ECO:0008006" key="3">
    <source>
        <dbReference type="Google" id="ProtNLM"/>
    </source>
</evidence>
<comment type="caution">
    <text evidence="1">The sequence shown here is derived from an EMBL/GenBank/DDBJ whole genome shotgun (WGS) entry which is preliminary data.</text>
</comment>
<organism evidence="1 2">
    <name type="scientific">Parapedobacter defluvii</name>
    <dbReference type="NCBI Taxonomy" id="2045106"/>
    <lineage>
        <taxon>Bacteria</taxon>
        <taxon>Pseudomonadati</taxon>
        <taxon>Bacteroidota</taxon>
        <taxon>Sphingobacteriia</taxon>
        <taxon>Sphingobacteriales</taxon>
        <taxon>Sphingobacteriaceae</taxon>
        <taxon>Parapedobacter</taxon>
    </lineage>
</organism>
<dbReference type="Proteomes" id="UP000597338">
    <property type="component" value="Unassembled WGS sequence"/>
</dbReference>
<name>A0ABQ1MBY5_9SPHI</name>
<dbReference type="InterPro" id="IPR029068">
    <property type="entry name" value="Glyas_Bleomycin-R_OHBP_Dase"/>
</dbReference>
<gene>
    <name evidence="1" type="ORF">GCM10011386_30230</name>
</gene>
<evidence type="ECO:0000313" key="2">
    <source>
        <dbReference type="Proteomes" id="UP000597338"/>
    </source>
</evidence>
<dbReference type="Gene3D" id="3.10.180.10">
    <property type="entry name" value="2,3-Dihydroxybiphenyl 1,2-Dioxygenase, domain 1"/>
    <property type="match status" value="1"/>
</dbReference>
<reference evidence="2" key="1">
    <citation type="journal article" date="2019" name="Int. J. Syst. Evol. Microbiol.">
        <title>The Global Catalogue of Microorganisms (GCM) 10K type strain sequencing project: providing services to taxonomists for standard genome sequencing and annotation.</title>
        <authorList>
            <consortium name="The Broad Institute Genomics Platform"/>
            <consortium name="The Broad Institute Genome Sequencing Center for Infectious Disease"/>
            <person name="Wu L."/>
            <person name="Ma J."/>
        </authorList>
    </citation>
    <scope>NUCLEOTIDE SEQUENCE [LARGE SCALE GENOMIC DNA]</scope>
    <source>
        <strain evidence="2">CGMCC 1.15342</strain>
    </source>
</reference>
<accession>A0ABQ1MBY5</accession>
<sequence length="51" mass="5843">MPGAFTIGHNVNSNTEVDQVMTFYGGYAGYFRDIDGHLWEMVWNPSLFVEE</sequence>
<dbReference type="EMBL" id="BMIK01000011">
    <property type="protein sequence ID" value="GGC36067.1"/>
    <property type="molecule type" value="Genomic_DNA"/>
</dbReference>
<protein>
    <recommendedName>
        <fullName evidence="3">VOC domain-containing protein</fullName>
    </recommendedName>
</protein>
<dbReference type="SUPFAM" id="SSF54593">
    <property type="entry name" value="Glyoxalase/Bleomycin resistance protein/Dihydroxybiphenyl dioxygenase"/>
    <property type="match status" value="1"/>
</dbReference>